<evidence type="ECO:0000259" key="2">
    <source>
        <dbReference type="Pfam" id="PF21666"/>
    </source>
</evidence>
<accession>A0A9P4TNT4</accession>
<comment type="caution">
    <text evidence="3">The sequence shown here is derived from an EMBL/GenBank/DDBJ whole genome shotgun (WGS) entry which is preliminary data.</text>
</comment>
<reference evidence="3" key="1">
    <citation type="submission" date="2019-04" db="EMBL/GenBank/DDBJ databases">
        <title>Sequencing of skin fungus with MAO and IRED activity.</title>
        <authorList>
            <person name="Marsaioli A.J."/>
            <person name="Bonatto J.M.C."/>
            <person name="Reis Junior O."/>
        </authorList>
    </citation>
    <scope>NUCLEOTIDE SEQUENCE</scope>
    <source>
        <strain evidence="3">30M1</strain>
    </source>
</reference>
<dbReference type="InterPro" id="IPR049207">
    <property type="entry name" value="DUF4246_N"/>
</dbReference>
<dbReference type="PANTHER" id="PTHR33119">
    <property type="entry name" value="IFI3P"/>
    <property type="match status" value="1"/>
</dbReference>
<dbReference type="Pfam" id="PF14033">
    <property type="entry name" value="DUF4246"/>
    <property type="match status" value="2"/>
</dbReference>
<organism evidence="3 4">
    <name type="scientific">Curvularia kusanoi</name>
    <name type="common">Cochliobolus kusanoi</name>
    <dbReference type="NCBI Taxonomy" id="90978"/>
    <lineage>
        <taxon>Eukaryota</taxon>
        <taxon>Fungi</taxon>
        <taxon>Dikarya</taxon>
        <taxon>Ascomycota</taxon>
        <taxon>Pezizomycotina</taxon>
        <taxon>Dothideomycetes</taxon>
        <taxon>Pleosporomycetidae</taxon>
        <taxon>Pleosporales</taxon>
        <taxon>Pleosporineae</taxon>
        <taxon>Pleosporaceae</taxon>
        <taxon>Curvularia</taxon>
    </lineage>
</organism>
<dbReference type="Proteomes" id="UP000801428">
    <property type="component" value="Unassembled WGS sequence"/>
</dbReference>
<sequence length="582" mass="65661">MTPVYPGLGLPVRQQAEKDSYPIGAHQLCSGATAEPIPVRELAMMSIMNSLTDKPDWHVKVHDEYIVEKWRSKALAVPSQHWWNLATTAMHTDRDENGQVVLRPARRSAPESDDIMTADVFDVCIKELQSKANYFERSGMVPTLDCQATVVKSDKLVSASLHKSLLAAFETLISDQADSQDWHPNSNDMVQDLVHPSMYPLVYGRSRVIQEEVVGVEDAITKWSGRGEIIPKVPKPDENAENWDPSDPQLCADVEVDQSTLNHHGWTDHYLQEDDGGKKALIETKWKALRKPVLPNVCFEDVEYEPKTESRLFDKFRDSGLQIIVKIASIELTPEKPQFPQGGWHVEGQMNEHIACTALYYLESENITTSNLSFRMQTSQDIINDGDNKNFDVGQDSFSWLESVYGTEFRGGSCLQNFGSVETTEKRLLAFPNVFQHRVSPFELADPTRPGHRRFVALWLVDPHLRIISTANVPPQQLSWWTESVITTKTVGGAKRASGTDLPPEIVSLLEEKGAVLPPSVIEGKLPEELMNMIREDVSNDALPMGIGEAKEHRLKLMKERSVHVQKADHEWESCEYNFCEH</sequence>
<dbReference type="AlphaFoldDB" id="A0A9P4TNT4"/>
<dbReference type="OrthoDB" id="415532at2759"/>
<feature type="domain" description="DUF4246" evidence="1">
    <location>
        <begin position="119"/>
        <end position="257"/>
    </location>
</feature>
<dbReference type="EMBL" id="SWKU01000002">
    <property type="protein sequence ID" value="KAF3009738.1"/>
    <property type="molecule type" value="Genomic_DNA"/>
</dbReference>
<dbReference type="InterPro" id="IPR025340">
    <property type="entry name" value="DUF4246"/>
</dbReference>
<protein>
    <submittedName>
        <fullName evidence="3">Uncharacterized protein</fullName>
    </submittedName>
</protein>
<evidence type="ECO:0000259" key="1">
    <source>
        <dbReference type="Pfam" id="PF14033"/>
    </source>
</evidence>
<dbReference type="PANTHER" id="PTHR33119:SF1">
    <property type="entry name" value="FE2OG DIOXYGENASE DOMAIN-CONTAINING PROTEIN"/>
    <property type="match status" value="1"/>
</dbReference>
<evidence type="ECO:0000313" key="3">
    <source>
        <dbReference type="EMBL" id="KAF3009738.1"/>
    </source>
</evidence>
<evidence type="ECO:0000313" key="4">
    <source>
        <dbReference type="Proteomes" id="UP000801428"/>
    </source>
</evidence>
<gene>
    <name evidence="3" type="ORF">E8E13_009270</name>
</gene>
<name>A0A9P4TNT4_CURKU</name>
<dbReference type="Pfam" id="PF21666">
    <property type="entry name" value="DUF4246_N"/>
    <property type="match status" value="1"/>
</dbReference>
<feature type="domain" description="DUF4246" evidence="2">
    <location>
        <begin position="5"/>
        <end position="72"/>
    </location>
</feature>
<keyword evidence="4" id="KW-1185">Reference proteome</keyword>
<dbReference type="InterPro" id="IPR049192">
    <property type="entry name" value="DUF4246_C"/>
</dbReference>
<proteinExistence type="predicted"/>
<feature type="domain" description="DUF4246" evidence="1">
    <location>
        <begin position="277"/>
        <end position="483"/>
    </location>
</feature>